<dbReference type="Pfam" id="PF00702">
    <property type="entry name" value="Hydrolase"/>
    <property type="match status" value="1"/>
</dbReference>
<dbReference type="InterPro" id="IPR036412">
    <property type="entry name" value="HAD-like_sf"/>
</dbReference>
<evidence type="ECO:0000313" key="5">
    <source>
        <dbReference type="EMBL" id="GAA5483866.1"/>
    </source>
</evidence>
<evidence type="ECO:0000256" key="3">
    <source>
        <dbReference type="ARBA" id="ARBA00006171"/>
    </source>
</evidence>
<comment type="catalytic activity">
    <reaction evidence="1">
        <text>2-phosphoglycolate + H2O = glycolate + phosphate</text>
        <dbReference type="Rhea" id="RHEA:14369"/>
        <dbReference type="ChEBI" id="CHEBI:15377"/>
        <dbReference type="ChEBI" id="CHEBI:29805"/>
        <dbReference type="ChEBI" id="CHEBI:43474"/>
        <dbReference type="ChEBI" id="CHEBI:58033"/>
        <dbReference type="EC" id="3.1.3.18"/>
    </reaction>
</comment>
<dbReference type="InterPro" id="IPR050155">
    <property type="entry name" value="HAD-like_hydrolase_sf"/>
</dbReference>
<dbReference type="Gene3D" id="1.10.150.240">
    <property type="entry name" value="Putative phosphatase, domain 2"/>
    <property type="match status" value="1"/>
</dbReference>
<protein>
    <recommendedName>
        <fullName evidence="4">phosphoglycolate phosphatase</fullName>
        <ecNumber evidence="4">3.1.3.18</ecNumber>
    </recommendedName>
</protein>
<comment type="similarity">
    <text evidence="3">Belongs to the HAD-like hydrolase superfamily. CbbY/CbbZ/Gph/YieH family.</text>
</comment>
<dbReference type="Proteomes" id="UP001476282">
    <property type="component" value="Unassembled WGS sequence"/>
</dbReference>
<dbReference type="PANTHER" id="PTHR43434">
    <property type="entry name" value="PHOSPHOGLYCOLATE PHOSPHATASE"/>
    <property type="match status" value="1"/>
</dbReference>
<keyword evidence="6" id="KW-1185">Reference proteome</keyword>
<sequence>MQRPTLWLFDIDGTLVDTGGAGLTALGDAAEAVFGDRGPALDLRGATDRGVLNGMFEHFGRAAETALADRFFAVYLERLEFHLSSGSHPGRVLPGVRALLDRLLDCPGVITGLLTGNIKDGAWRKMRHFGLDRYFDFGAYGCDHADRNQLGPIALERAAAHAGRVFDAAEIVIVGDTPKDIACAEAIGARCLAVATGQVPVGQLAGAWRVVDDLSDPAGWSDLLEPSSPVGGIDGVAGER</sequence>
<name>A0ABP9UQP2_9BACT</name>
<accession>A0ABP9UQP2</accession>
<dbReference type="EC" id="3.1.3.18" evidence="4"/>
<comment type="caution">
    <text evidence="5">The sequence shown here is derived from an EMBL/GenBank/DDBJ whole genome shotgun (WGS) entry which is preliminary data.</text>
</comment>
<evidence type="ECO:0000313" key="6">
    <source>
        <dbReference type="Proteomes" id="UP001476282"/>
    </source>
</evidence>
<dbReference type="Gene3D" id="3.40.50.1000">
    <property type="entry name" value="HAD superfamily/HAD-like"/>
    <property type="match status" value="1"/>
</dbReference>
<dbReference type="InterPro" id="IPR023214">
    <property type="entry name" value="HAD_sf"/>
</dbReference>
<dbReference type="SUPFAM" id="SSF56784">
    <property type="entry name" value="HAD-like"/>
    <property type="match status" value="1"/>
</dbReference>
<dbReference type="RefSeq" id="WP_353567971.1">
    <property type="nucleotide sequence ID" value="NZ_BAABRI010000018.1"/>
</dbReference>
<dbReference type="PANTHER" id="PTHR43434:SF1">
    <property type="entry name" value="PHOSPHOGLYCOLATE PHOSPHATASE"/>
    <property type="match status" value="1"/>
</dbReference>
<evidence type="ECO:0000256" key="4">
    <source>
        <dbReference type="ARBA" id="ARBA00013078"/>
    </source>
</evidence>
<gene>
    <name evidence="5" type="primary">gph_4</name>
    <name evidence="5" type="ORF">Hsar01_03100</name>
</gene>
<organism evidence="5 6">
    <name type="scientific">Haloferula sargassicola</name>
    <dbReference type="NCBI Taxonomy" id="490096"/>
    <lineage>
        <taxon>Bacteria</taxon>
        <taxon>Pseudomonadati</taxon>
        <taxon>Verrucomicrobiota</taxon>
        <taxon>Verrucomicrobiia</taxon>
        <taxon>Verrucomicrobiales</taxon>
        <taxon>Verrucomicrobiaceae</taxon>
        <taxon>Haloferula</taxon>
    </lineage>
</organism>
<dbReference type="EMBL" id="BAABRI010000018">
    <property type="protein sequence ID" value="GAA5483866.1"/>
    <property type="molecule type" value="Genomic_DNA"/>
</dbReference>
<reference evidence="5 6" key="1">
    <citation type="submission" date="2024-02" db="EMBL/GenBank/DDBJ databases">
        <title>Haloferula sargassicola NBRC 104335.</title>
        <authorList>
            <person name="Ichikawa N."/>
            <person name="Katano-Makiyama Y."/>
            <person name="Hidaka K."/>
        </authorList>
    </citation>
    <scope>NUCLEOTIDE SEQUENCE [LARGE SCALE GENOMIC DNA]</scope>
    <source>
        <strain evidence="5 6">NBRC 104335</strain>
    </source>
</reference>
<dbReference type="InterPro" id="IPR023198">
    <property type="entry name" value="PGP-like_dom2"/>
</dbReference>
<evidence type="ECO:0000256" key="1">
    <source>
        <dbReference type="ARBA" id="ARBA00000830"/>
    </source>
</evidence>
<evidence type="ECO:0000256" key="2">
    <source>
        <dbReference type="ARBA" id="ARBA00004818"/>
    </source>
</evidence>
<proteinExistence type="inferred from homology"/>
<comment type="pathway">
    <text evidence="2">Organic acid metabolism; glycolate biosynthesis; glycolate from 2-phosphoglycolate: step 1/1.</text>
</comment>